<dbReference type="SUPFAM" id="SSF53474">
    <property type="entry name" value="alpha/beta-Hydrolases"/>
    <property type="match status" value="1"/>
</dbReference>
<dbReference type="PANTHER" id="PTHR46623:SF6">
    <property type="entry name" value="ALPHA_BETA-HYDROLASES SUPERFAMILY PROTEIN"/>
    <property type="match status" value="1"/>
</dbReference>
<dbReference type="PANTHER" id="PTHR46623">
    <property type="entry name" value="CARBOXYMETHYLENEBUTENOLIDASE-RELATED"/>
    <property type="match status" value="1"/>
</dbReference>
<dbReference type="RefSeq" id="WP_273951534.1">
    <property type="nucleotide sequence ID" value="NZ_JAQSIP010000004.1"/>
</dbReference>
<dbReference type="InterPro" id="IPR002925">
    <property type="entry name" value="Dienelactn_hydro"/>
</dbReference>
<dbReference type="Pfam" id="PF01738">
    <property type="entry name" value="DLH"/>
    <property type="match status" value="1"/>
</dbReference>
<evidence type="ECO:0000313" key="2">
    <source>
        <dbReference type="EMBL" id="MDD0839140.1"/>
    </source>
</evidence>
<dbReference type="EMBL" id="JAQSIP010000004">
    <property type="protein sequence ID" value="MDD0839140.1"/>
    <property type="molecule type" value="Genomic_DNA"/>
</dbReference>
<dbReference type="GO" id="GO:0016787">
    <property type="term" value="F:hydrolase activity"/>
    <property type="evidence" value="ECO:0007669"/>
    <property type="project" value="UniProtKB-KW"/>
</dbReference>
<dbReference type="Gene3D" id="3.40.50.1820">
    <property type="entry name" value="alpha/beta hydrolase"/>
    <property type="match status" value="1"/>
</dbReference>
<reference evidence="2 3" key="1">
    <citation type="submission" date="2023-02" db="EMBL/GenBank/DDBJ databases">
        <title>Bacterial whole genomic sequence of Curvibacter sp. HBC61.</title>
        <authorList>
            <person name="Le V."/>
            <person name="Ko S.-R."/>
            <person name="Ahn C.-Y."/>
            <person name="Oh H.-M."/>
        </authorList>
    </citation>
    <scope>NUCLEOTIDE SEQUENCE [LARGE SCALE GENOMIC DNA]</scope>
    <source>
        <strain evidence="2 3">HBC61</strain>
    </source>
</reference>
<evidence type="ECO:0000259" key="1">
    <source>
        <dbReference type="Pfam" id="PF01738"/>
    </source>
</evidence>
<feature type="domain" description="Dienelactone hydrolase" evidence="1">
    <location>
        <begin position="13"/>
        <end position="222"/>
    </location>
</feature>
<dbReference type="Pfam" id="PF07366">
    <property type="entry name" value="SnoaL"/>
    <property type="match status" value="1"/>
</dbReference>
<keyword evidence="3" id="KW-1185">Reference proteome</keyword>
<protein>
    <submittedName>
        <fullName evidence="2">Dienelactone hydrolase family protein</fullName>
    </submittedName>
</protein>
<organism evidence="2 3">
    <name type="scientific">Curvibacter cyanobacteriorum</name>
    <dbReference type="NCBI Taxonomy" id="3026422"/>
    <lineage>
        <taxon>Bacteria</taxon>
        <taxon>Pseudomonadati</taxon>
        <taxon>Pseudomonadota</taxon>
        <taxon>Betaproteobacteria</taxon>
        <taxon>Burkholderiales</taxon>
        <taxon>Comamonadaceae</taxon>
        <taxon>Curvibacter</taxon>
    </lineage>
</organism>
<evidence type="ECO:0000313" key="3">
    <source>
        <dbReference type="Proteomes" id="UP001528673"/>
    </source>
</evidence>
<dbReference type="InterPro" id="IPR051049">
    <property type="entry name" value="Dienelactone_hydrolase-like"/>
</dbReference>
<dbReference type="Gene3D" id="3.10.450.50">
    <property type="match status" value="1"/>
</dbReference>
<keyword evidence="2" id="KW-0378">Hydrolase</keyword>
<dbReference type="InterPro" id="IPR032710">
    <property type="entry name" value="NTF2-like_dom_sf"/>
</dbReference>
<name>A0ABT5MYQ6_9BURK</name>
<sequence>MNQLTAIHPQGLGAYVARPATGTGPLLLVLQEIFGVNQNIRDLCDEFAAEGYLAIAPDLFWRQQVGFDIDPSQADAMSQALAMLDKFDDQQAMEDLQHCIAYARSHWQCSGPVAAIGYCLGGRLAFRALYDTEVNSSVSYYGVGLETLVSQAPPADKAALVHVAQLDSYCPPTAQATLLAAAHKDLKVHVYPGCDHAFARAGSVHFNADNARLAYDRTMNFLVPRVGPAYDLEALWEKHVDYEFTTRDADLTMGTMVAQPYVNHIPTMTGGVGYTDLRRFYKDYFIGANPDDTMQVSVSRTQGSRQIVDELIFSFTHDRQMDWLLPGVAPTGRKVRFGLVGIVRFKGDKLCHEHIYWDQASVLVQVGLLNPQGLPVVGVEGADKITDNSIPSNHLITSW</sequence>
<dbReference type="InterPro" id="IPR009959">
    <property type="entry name" value="Cyclase_SnoaL-like"/>
</dbReference>
<proteinExistence type="predicted"/>
<gene>
    <name evidence="2" type="ORF">PSQ40_11195</name>
</gene>
<dbReference type="SUPFAM" id="SSF54427">
    <property type="entry name" value="NTF2-like"/>
    <property type="match status" value="1"/>
</dbReference>
<dbReference type="InterPro" id="IPR029058">
    <property type="entry name" value="AB_hydrolase_fold"/>
</dbReference>
<accession>A0ABT5MYQ6</accession>
<comment type="caution">
    <text evidence="2">The sequence shown here is derived from an EMBL/GenBank/DDBJ whole genome shotgun (WGS) entry which is preliminary data.</text>
</comment>
<dbReference type="Proteomes" id="UP001528673">
    <property type="component" value="Unassembled WGS sequence"/>
</dbReference>